<dbReference type="InterPro" id="IPR029526">
    <property type="entry name" value="PGBD"/>
</dbReference>
<accession>A0A9P0PAR0</accession>
<dbReference type="OrthoDB" id="118105at2759"/>
<feature type="compositionally biased region" description="Acidic residues" evidence="1">
    <location>
        <begin position="43"/>
        <end position="52"/>
    </location>
</feature>
<feature type="compositionally biased region" description="Low complexity" evidence="1">
    <location>
        <begin position="58"/>
        <end position="70"/>
    </location>
</feature>
<proteinExistence type="predicted"/>
<feature type="region of interest" description="Disordered" evidence="1">
    <location>
        <begin position="38"/>
        <end position="148"/>
    </location>
</feature>
<evidence type="ECO:0000259" key="2">
    <source>
        <dbReference type="Pfam" id="PF13843"/>
    </source>
</evidence>
<keyword evidence="4" id="KW-1185">Reference proteome</keyword>
<sequence length="354" mass="39773">MRDNMVTATVSQMSNSRPLTQAELEEIVANISYQGYCASGYGGDDDAEDDLPPETPTSSRSSSVRLSSGSPAVLLDSQPGPSYTTGLRKKLLAGIPPQSMTESEDEDYHDSDADPDFDPNDPPNKIAKFFPQDSKLSSEDEDENEISSAEIIRQRPIWLWNCKAEQKEFPKTDKELSQNQSDSVASGEISVYKWKDRGVKCVAVASNRHNFLEKTEVLRTNKIGQRDNVTCPKAIADYNIHMGGVDLFDQYHENYSTSWKSRRWWIKFFYYLLDASIVNSYVLYKKTLKSKNPSAKPLTALQFRSELANELIGTFTQRKKAGPEKTETQSNIGSHLATKGTYRRCVLCSSSKKK</sequence>
<dbReference type="Proteomes" id="UP001152888">
    <property type="component" value="Unassembled WGS sequence"/>
</dbReference>
<evidence type="ECO:0000313" key="4">
    <source>
        <dbReference type="Proteomes" id="UP001152888"/>
    </source>
</evidence>
<feature type="domain" description="PiggyBac transposable element-derived protein" evidence="2">
    <location>
        <begin position="173"/>
        <end position="281"/>
    </location>
</feature>
<protein>
    <recommendedName>
        <fullName evidence="2">PiggyBac transposable element-derived protein domain-containing protein</fullName>
    </recommendedName>
</protein>
<evidence type="ECO:0000313" key="3">
    <source>
        <dbReference type="EMBL" id="CAH1974500.1"/>
    </source>
</evidence>
<gene>
    <name evidence="3" type="ORF">ACAOBT_LOCUS11137</name>
</gene>
<comment type="caution">
    <text evidence="3">The sequence shown here is derived from an EMBL/GenBank/DDBJ whole genome shotgun (WGS) entry which is preliminary data.</text>
</comment>
<feature type="compositionally biased region" description="Acidic residues" evidence="1">
    <location>
        <begin position="102"/>
        <end position="119"/>
    </location>
</feature>
<dbReference type="AlphaFoldDB" id="A0A9P0PAR0"/>
<name>A0A9P0PAR0_ACAOB</name>
<dbReference type="EMBL" id="CAKOFQ010006826">
    <property type="protein sequence ID" value="CAH1974500.1"/>
    <property type="molecule type" value="Genomic_DNA"/>
</dbReference>
<evidence type="ECO:0000256" key="1">
    <source>
        <dbReference type="SAM" id="MobiDB-lite"/>
    </source>
</evidence>
<dbReference type="Pfam" id="PF13843">
    <property type="entry name" value="DDE_Tnp_1_7"/>
    <property type="match status" value="1"/>
</dbReference>
<reference evidence="3" key="1">
    <citation type="submission" date="2022-03" db="EMBL/GenBank/DDBJ databases">
        <authorList>
            <person name="Sayadi A."/>
        </authorList>
    </citation>
    <scope>NUCLEOTIDE SEQUENCE</scope>
</reference>
<dbReference type="PANTHER" id="PTHR46599:SF3">
    <property type="entry name" value="PIGGYBAC TRANSPOSABLE ELEMENT-DERIVED PROTEIN 4"/>
    <property type="match status" value="1"/>
</dbReference>
<organism evidence="3 4">
    <name type="scientific">Acanthoscelides obtectus</name>
    <name type="common">Bean weevil</name>
    <name type="synonym">Bruchus obtectus</name>
    <dbReference type="NCBI Taxonomy" id="200917"/>
    <lineage>
        <taxon>Eukaryota</taxon>
        <taxon>Metazoa</taxon>
        <taxon>Ecdysozoa</taxon>
        <taxon>Arthropoda</taxon>
        <taxon>Hexapoda</taxon>
        <taxon>Insecta</taxon>
        <taxon>Pterygota</taxon>
        <taxon>Neoptera</taxon>
        <taxon>Endopterygota</taxon>
        <taxon>Coleoptera</taxon>
        <taxon>Polyphaga</taxon>
        <taxon>Cucujiformia</taxon>
        <taxon>Chrysomeloidea</taxon>
        <taxon>Chrysomelidae</taxon>
        <taxon>Bruchinae</taxon>
        <taxon>Bruchini</taxon>
        <taxon>Acanthoscelides</taxon>
    </lineage>
</organism>
<dbReference type="PANTHER" id="PTHR46599">
    <property type="entry name" value="PIGGYBAC TRANSPOSABLE ELEMENT-DERIVED PROTEIN 4"/>
    <property type="match status" value="1"/>
</dbReference>